<evidence type="ECO:0000313" key="9">
    <source>
        <dbReference type="Proteomes" id="UP001525379"/>
    </source>
</evidence>
<gene>
    <name evidence="4 8" type="primary">proC</name>
    <name evidence="8" type="ORF">M3D15_03295</name>
</gene>
<comment type="pathway">
    <text evidence="4">Amino-acid biosynthesis; L-proline biosynthesis; L-proline from L-glutamate 5-semialdehyde: step 1/1.</text>
</comment>
<dbReference type="Gene3D" id="1.10.3730.10">
    <property type="entry name" value="ProC C-terminal domain-like"/>
    <property type="match status" value="1"/>
</dbReference>
<dbReference type="InterPro" id="IPR028939">
    <property type="entry name" value="P5C_Rdtase_cat_N"/>
</dbReference>
<dbReference type="InterPro" id="IPR008927">
    <property type="entry name" value="6-PGluconate_DH-like_C_sf"/>
</dbReference>
<dbReference type="GO" id="GO:0004735">
    <property type="term" value="F:pyrroline-5-carboxylate reductase activity"/>
    <property type="evidence" value="ECO:0007669"/>
    <property type="project" value="UniProtKB-EC"/>
</dbReference>
<keyword evidence="4" id="KW-0028">Amino-acid biosynthesis</keyword>
<dbReference type="InterPro" id="IPR029036">
    <property type="entry name" value="P5CR_dimer"/>
</dbReference>
<name>A0ABT2HVM8_9MICO</name>
<dbReference type="EC" id="1.5.1.2" evidence="4 5"/>
<protein>
    <recommendedName>
        <fullName evidence="4 5">Pyrroline-5-carboxylate reductase</fullName>
        <shortName evidence="4">P5C reductase</shortName>
        <shortName evidence="4">P5CR</shortName>
        <ecNumber evidence="4 5">1.5.1.2</ecNumber>
    </recommendedName>
    <alternativeName>
        <fullName evidence="4">PCA reductase</fullName>
    </alternativeName>
</protein>
<evidence type="ECO:0000256" key="2">
    <source>
        <dbReference type="ARBA" id="ARBA00022857"/>
    </source>
</evidence>
<keyword evidence="4" id="KW-0963">Cytoplasm</keyword>
<dbReference type="PANTHER" id="PTHR11645:SF0">
    <property type="entry name" value="PYRROLINE-5-CARBOXYLATE REDUCTASE 3"/>
    <property type="match status" value="1"/>
</dbReference>
<dbReference type="Pfam" id="PF03807">
    <property type="entry name" value="F420_oxidored"/>
    <property type="match status" value="1"/>
</dbReference>
<keyword evidence="3 4" id="KW-0560">Oxidoreductase</keyword>
<dbReference type="EMBL" id="JALXSQ010000008">
    <property type="protein sequence ID" value="MCT2042365.1"/>
    <property type="molecule type" value="Genomic_DNA"/>
</dbReference>
<keyword evidence="4" id="KW-0641">Proline biosynthesis</keyword>
<dbReference type="NCBIfam" id="TIGR00112">
    <property type="entry name" value="proC"/>
    <property type="match status" value="1"/>
</dbReference>
<feature type="domain" description="Pyrroline-5-carboxylate reductase catalytic N-terminal" evidence="6">
    <location>
        <begin position="2"/>
        <end position="99"/>
    </location>
</feature>
<dbReference type="Proteomes" id="UP001525379">
    <property type="component" value="Unassembled WGS sequence"/>
</dbReference>
<dbReference type="HAMAP" id="MF_01925">
    <property type="entry name" value="P5C_reductase"/>
    <property type="match status" value="1"/>
</dbReference>
<evidence type="ECO:0000313" key="8">
    <source>
        <dbReference type="EMBL" id="MCT2042365.1"/>
    </source>
</evidence>
<sequence length="271" mass="27787">MLGGGNMNGAILEGLLAADLRPEAPIRVTTRSSASAEQQGAREHVEAFAVEADPEANRRAVKGAGLVFLGVKPYAIAELLDEIRDALEPGTVIVSVAAGITTAAIEARLTGGIRVIRSMPNTPATIGLGVTGIAAGATADDEALALAVAAFECVGEAVVVDESLINAVGAASGSGPAHLYLFAEALMAASIAEGLDEAQARTLIVGTLRGAAEMLHKNPDLEASELRRRVTSPNGTTERSVAVFQDADLEGIAKRAFRANILRSEALAGDK</sequence>
<evidence type="ECO:0000259" key="7">
    <source>
        <dbReference type="Pfam" id="PF14748"/>
    </source>
</evidence>
<organism evidence="8 9">
    <name type="scientific">Pseudoclavibacter albus</name>
    <dbReference type="NCBI Taxonomy" id="272241"/>
    <lineage>
        <taxon>Bacteria</taxon>
        <taxon>Bacillati</taxon>
        <taxon>Actinomycetota</taxon>
        <taxon>Actinomycetes</taxon>
        <taxon>Micrococcales</taxon>
        <taxon>Microbacteriaceae</taxon>
        <taxon>Pseudoclavibacter</taxon>
    </lineage>
</organism>
<comment type="similarity">
    <text evidence="1 4">Belongs to the pyrroline-5-carboxylate reductase family.</text>
</comment>
<dbReference type="InterPro" id="IPR036291">
    <property type="entry name" value="NAD(P)-bd_dom_sf"/>
</dbReference>
<dbReference type="SUPFAM" id="SSF48179">
    <property type="entry name" value="6-phosphogluconate dehydrogenase C-terminal domain-like"/>
    <property type="match status" value="1"/>
</dbReference>
<dbReference type="Gene3D" id="3.40.50.720">
    <property type="entry name" value="NAD(P)-binding Rossmann-like Domain"/>
    <property type="match status" value="1"/>
</dbReference>
<dbReference type="InterPro" id="IPR000304">
    <property type="entry name" value="Pyrroline-COOH_reductase"/>
</dbReference>
<comment type="catalytic activity">
    <reaction evidence="4">
        <text>L-proline + NADP(+) = (S)-1-pyrroline-5-carboxylate + NADPH + 2 H(+)</text>
        <dbReference type="Rhea" id="RHEA:14109"/>
        <dbReference type="ChEBI" id="CHEBI:15378"/>
        <dbReference type="ChEBI" id="CHEBI:17388"/>
        <dbReference type="ChEBI" id="CHEBI:57783"/>
        <dbReference type="ChEBI" id="CHEBI:58349"/>
        <dbReference type="ChEBI" id="CHEBI:60039"/>
        <dbReference type="EC" id="1.5.1.2"/>
    </reaction>
</comment>
<evidence type="ECO:0000256" key="3">
    <source>
        <dbReference type="ARBA" id="ARBA00023002"/>
    </source>
</evidence>
<comment type="catalytic activity">
    <reaction evidence="4">
        <text>L-proline + NAD(+) = (S)-1-pyrroline-5-carboxylate + NADH + 2 H(+)</text>
        <dbReference type="Rhea" id="RHEA:14105"/>
        <dbReference type="ChEBI" id="CHEBI:15378"/>
        <dbReference type="ChEBI" id="CHEBI:17388"/>
        <dbReference type="ChEBI" id="CHEBI:57540"/>
        <dbReference type="ChEBI" id="CHEBI:57945"/>
        <dbReference type="ChEBI" id="CHEBI:60039"/>
        <dbReference type="EC" id="1.5.1.2"/>
    </reaction>
</comment>
<evidence type="ECO:0000256" key="4">
    <source>
        <dbReference type="HAMAP-Rule" id="MF_01925"/>
    </source>
</evidence>
<dbReference type="PANTHER" id="PTHR11645">
    <property type="entry name" value="PYRROLINE-5-CARBOXYLATE REDUCTASE"/>
    <property type="match status" value="1"/>
</dbReference>
<dbReference type="PIRSF" id="PIRSF000193">
    <property type="entry name" value="Pyrrol-5-carb_rd"/>
    <property type="match status" value="1"/>
</dbReference>
<comment type="subcellular location">
    <subcellularLocation>
        <location evidence="4">Cytoplasm</location>
    </subcellularLocation>
</comment>
<keyword evidence="9" id="KW-1185">Reference proteome</keyword>
<keyword evidence="2 4" id="KW-0521">NADP</keyword>
<reference evidence="8 9" key="1">
    <citation type="submission" date="2022-04" db="EMBL/GenBank/DDBJ databases">
        <title>Human microbiome associated bacterial genomes.</title>
        <authorList>
            <person name="Sandstrom S."/>
            <person name="Salamzade R."/>
            <person name="Kalan L.R."/>
        </authorList>
    </citation>
    <scope>NUCLEOTIDE SEQUENCE [LARGE SCALE GENOMIC DNA]</scope>
    <source>
        <strain evidence="9">p3-SID1799</strain>
    </source>
</reference>
<dbReference type="SUPFAM" id="SSF51735">
    <property type="entry name" value="NAD(P)-binding Rossmann-fold domains"/>
    <property type="match status" value="1"/>
</dbReference>
<accession>A0ABT2HVM8</accession>
<evidence type="ECO:0000256" key="5">
    <source>
        <dbReference type="NCBIfam" id="TIGR00112"/>
    </source>
</evidence>
<comment type="caution">
    <text evidence="8">The sequence shown here is derived from an EMBL/GenBank/DDBJ whole genome shotgun (WGS) entry which is preliminary data.</text>
</comment>
<comment type="function">
    <text evidence="4">Catalyzes the reduction of 1-pyrroline-5-carboxylate (PCA) to L-proline.</text>
</comment>
<evidence type="ECO:0000256" key="1">
    <source>
        <dbReference type="ARBA" id="ARBA00005525"/>
    </source>
</evidence>
<feature type="domain" description="Pyrroline-5-carboxylate reductase dimerisation" evidence="7">
    <location>
        <begin position="162"/>
        <end position="266"/>
    </location>
</feature>
<proteinExistence type="inferred from homology"/>
<dbReference type="Pfam" id="PF14748">
    <property type="entry name" value="P5CR_dimer"/>
    <property type="match status" value="1"/>
</dbReference>
<evidence type="ECO:0000259" key="6">
    <source>
        <dbReference type="Pfam" id="PF03807"/>
    </source>
</evidence>